<sequence length="120" mass="13505">MARTLSDVSDIESWQYALDGLRTKHASCGDEFENVLTNVLKFSTELLENDVTRVCLRSFALRGVKSEAAGASLIDSWIREGILVTRSEGERVIKNLLDEKLLELSKNGEFVKFIVIVSIW</sequence>
<accession>A0A218XJI7</accession>
<comment type="caution">
    <text evidence="1">The sequence shown here is derived from an EMBL/GenBank/DDBJ whole genome shotgun (WGS) entry which is preliminary data.</text>
</comment>
<evidence type="ECO:0000313" key="1">
    <source>
        <dbReference type="EMBL" id="OWM84859.1"/>
    </source>
</evidence>
<dbReference type="AlphaFoldDB" id="A0A218XJI7"/>
<dbReference type="Proteomes" id="UP000197138">
    <property type="component" value="Unassembled WGS sequence"/>
</dbReference>
<dbReference type="EMBL" id="MTKT01001287">
    <property type="protein sequence ID" value="OWM84859.1"/>
    <property type="molecule type" value="Genomic_DNA"/>
</dbReference>
<reference evidence="2" key="1">
    <citation type="journal article" date="2017" name="Plant J.">
        <title>The pomegranate (Punica granatum L.) genome and the genomics of punicalagin biosynthesis.</title>
        <authorList>
            <person name="Qin G."/>
            <person name="Xu C."/>
            <person name="Ming R."/>
            <person name="Tang H."/>
            <person name="Guyot R."/>
            <person name="Kramer E.M."/>
            <person name="Hu Y."/>
            <person name="Yi X."/>
            <person name="Qi Y."/>
            <person name="Xu X."/>
            <person name="Gao Z."/>
            <person name="Pan H."/>
            <person name="Jian J."/>
            <person name="Tian Y."/>
            <person name="Yue Z."/>
            <person name="Xu Y."/>
        </authorList>
    </citation>
    <scope>NUCLEOTIDE SEQUENCE [LARGE SCALE GENOMIC DNA]</scope>
    <source>
        <strain evidence="2">cv. Dabenzi</strain>
    </source>
</reference>
<proteinExistence type="predicted"/>
<evidence type="ECO:0000313" key="2">
    <source>
        <dbReference type="Proteomes" id="UP000197138"/>
    </source>
</evidence>
<name>A0A218XJI7_PUNGR</name>
<gene>
    <name evidence="1" type="ORF">CDL15_Pgr027646</name>
</gene>
<protein>
    <submittedName>
        <fullName evidence="1">Uncharacterized protein</fullName>
    </submittedName>
</protein>
<organism evidence="1 2">
    <name type="scientific">Punica granatum</name>
    <name type="common">Pomegranate</name>
    <dbReference type="NCBI Taxonomy" id="22663"/>
    <lineage>
        <taxon>Eukaryota</taxon>
        <taxon>Viridiplantae</taxon>
        <taxon>Streptophyta</taxon>
        <taxon>Embryophyta</taxon>
        <taxon>Tracheophyta</taxon>
        <taxon>Spermatophyta</taxon>
        <taxon>Magnoliopsida</taxon>
        <taxon>eudicotyledons</taxon>
        <taxon>Gunneridae</taxon>
        <taxon>Pentapetalae</taxon>
        <taxon>rosids</taxon>
        <taxon>malvids</taxon>
        <taxon>Myrtales</taxon>
        <taxon>Lythraceae</taxon>
        <taxon>Punica</taxon>
    </lineage>
</organism>